<feature type="non-terminal residue" evidence="1">
    <location>
        <position position="165"/>
    </location>
</feature>
<evidence type="ECO:0000313" key="1">
    <source>
        <dbReference type="EMBL" id="SVD56719.1"/>
    </source>
</evidence>
<gene>
    <name evidence="1" type="ORF">METZ01_LOCUS409573</name>
</gene>
<dbReference type="EMBL" id="UINC01158916">
    <property type="protein sequence ID" value="SVD56719.1"/>
    <property type="molecule type" value="Genomic_DNA"/>
</dbReference>
<name>A0A382WDF1_9ZZZZ</name>
<reference evidence="1" key="1">
    <citation type="submission" date="2018-05" db="EMBL/GenBank/DDBJ databases">
        <authorList>
            <person name="Lanie J.A."/>
            <person name="Ng W.-L."/>
            <person name="Kazmierczak K.M."/>
            <person name="Andrzejewski T.M."/>
            <person name="Davidsen T.M."/>
            <person name="Wayne K.J."/>
            <person name="Tettelin H."/>
            <person name="Glass J.I."/>
            <person name="Rusch D."/>
            <person name="Podicherti R."/>
            <person name="Tsui H.-C.T."/>
            <person name="Winkler M.E."/>
        </authorList>
    </citation>
    <scope>NUCLEOTIDE SEQUENCE</scope>
</reference>
<proteinExistence type="predicted"/>
<organism evidence="1">
    <name type="scientific">marine metagenome</name>
    <dbReference type="NCBI Taxonomy" id="408172"/>
    <lineage>
        <taxon>unclassified sequences</taxon>
        <taxon>metagenomes</taxon>
        <taxon>ecological metagenomes</taxon>
    </lineage>
</organism>
<dbReference type="Gene3D" id="3.90.120.10">
    <property type="entry name" value="DNA Methylase, subunit A, domain 2"/>
    <property type="match status" value="2"/>
</dbReference>
<dbReference type="AlphaFoldDB" id="A0A382WDF1"/>
<sequence>MTEHNGSRVYSKDGIAPSVMAGEGSGTRIKIAEAKSIQRCGDRDKKTYSISDISHCLCANPTSDYQNKIIEPNVKQIGKIHKGQSGTVYSTDGIATTICGCGGGDGAKTGLYAEPKIKKVGCIGKDGQGNRVYSVDGVAPTLNALSGGMGAKTGLYAIGSTQKHT</sequence>
<protein>
    <submittedName>
        <fullName evidence="1">Uncharacterized protein</fullName>
    </submittedName>
</protein>
<accession>A0A382WDF1</accession>